<evidence type="ECO:0000259" key="4">
    <source>
        <dbReference type="Pfam" id="PF01229"/>
    </source>
</evidence>
<dbReference type="PANTHER" id="PTHR12631">
    <property type="entry name" value="ALPHA-L-IDURONIDASE"/>
    <property type="match status" value="1"/>
</dbReference>
<dbReference type="RefSeq" id="WP_168882573.1">
    <property type="nucleotide sequence ID" value="NZ_JABAIL010000003.1"/>
</dbReference>
<dbReference type="InterPro" id="IPR049166">
    <property type="entry name" value="GH39_cat"/>
</dbReference>
<evidence type="ECO:0000313" key="5">
    <source>
        <dbReference type="EMBL" id="NLR91860.1"/>
    </source>
</evidence>
<evidence type="ECO:0000256" key="3">
    <source>
        <dbReference type="ARBA" id="ARBA00023295"/>
    </source>
</evidence>
<evidence type="ECO:0000313" key="6">
    <source>
        <dbReference type="Proteomes" id="UP000585050"/>
    </source>
</evidence>
<feature type="domain" description="Glycosyl hydrolases family 39 N-terminal catalytic" evidence="4">
    <location>
        <begin position="784"/>
        <end position="1101"/>
    </location>
</feature>
<dbReference type="Gene3D" id="3.20.20.80">
    <property type="entry name" value="Glycosidases"/>
    <property type="match status" value="1"/>
</dbReference>
<proteinExistence type="inferred from homology"/>
<dbReference type="InterPro" id="IPR051923">
    <property type="entry name" value="Glycosyl_Hydrolase_39"/>
</dbReference>
<reference evidence="5 6" key="1">
    <citation type="submission" date="2020-04" db="EMBL/GenBank/DDBJ databases">
        <title>Flammeovirga sp. SR4, a novel species isolated from seawater.</title>
        <authorList>
            <person name="Wang X."/>
        </authorList>
    </citation>
    <scope>NUCLEOTIDE SEQUENCE [LARGE SCALE GENOMIC DNA]</scope>
    <source>
        <strain evidence="5 6">SR4</strain>
    </source>
</reference>
<sequence length="1268" mass="142110">MKRLLILLLSICTYSLVYAQRPLRFKSPTLITNGATVIKLKNDGTLGEITHNGVKIIQGATVEIMKGETLLKGVKFNEKSEYAIVGQTLTITNAFMYKKAELKLISKVGIEGQGLVVEHTLEGKKGYSVSAAQVYFTSETFDGQTYAINDNKAPLLSKADAKGTWNVFKNPTPSIKVTMGENVGTQTDVYFRMMTGKVSMILPTVSEYFDDYIVKLIPTTPGKVAYYIALPKGGPSQATAKTETKKNTSVAPLKVVNSQMIKNNKSLVRMKDIGIMGDVMHVGNSLVNGASLSIKKDGKIVNIPFAITKNAKVEGNKLVIKNDFKYQGDLFELTTTAIAGNGYVDFNYKLNAPSEYTFAGITFFMDYNTYKGLPFKLDGASFKYTPKEQAKDWHYVVFGKQAKVFKASNQEGTDAKIEYTNGSAGKMDVIVQRDGFFKDYMLKLWTTDTSNGLNVRITMPVGGELKLPEGVRMNENQVVNGGFETGTRDWGVTFDAFDANSTFTLDDQDKTEGNNSLLLDVKQIEKPIQKEQQKVSVTSEFIKLAGSMEMTYSLDMKSSVAGLPVKMRVNYQQTDGVANKGTIFLEKPVKLTSEWKRYTFKVQLPKGLYDAFSVSIVAPKVKPDTKIWMDAVQFTPGEKTTYAATKKVEIGGDTPNEFNLYSPGEDVKLITKVKNNTKGEKALKVKMTVLDPDYYNVLQLEENVTVKGNTLLNQPFSKEIFTSQKQGAYRVYVSVLEGDKEIDNYYYSFGILKQVENRSVNTASKFGLHMGGHHYLDAVKLASKAGYTWLRNGSFYNNWSMIERNKGQYNSYMIRWNMGVIDILEGYGLTPLGQLGVQVPQWASSAPKGSNEWKLYPPKPEFLPDYAAYIKKMAETFKGKVHAYEIWNEPNGTPFYRGTAQEFAPLLKEAFVEVKKVDPDAEILAFGLTHYGKTAKNFLNDVFTEIGSDYCDVVSFHPYTDGRLSPDKTHVAHQFEDINKDIKKFGKEKPLWATEYGFFNPQKGSHTFTPFKNKDVPKRLVSEEEAARFYVQETATAFANGTEKAFYFIFQEGDIANRWFHGFVGVNGTRLKSIYFSGAAMVDNLDFTNCLGLEKIYEDVSVSRFEKDGQFTTLLWKTDGGKDVEIKTSKALELEDINGNAYTLSPRNGVVYVTISEDPLYIKDDITKDKISPAKFNLGEYVRRVNPSQEAGLKVEGKFPTTLEASLQSGILDKVESTPLKSSINFKTSKNVLKNERYKMHVELIENDKVVGRFERIYSTEMNNKKVL</sequence>
<evidence type="ECO:0000256" key="1">
    <source>
        <dbReference type="ARBA" id="ARBA00008875"/>
    </source>
</evidence>
<dbReference type="AlphaFoldDB" id="A0A7X8SKD6"/>
<dbReference type="InterPro" id="IPR008979">
    <property type="entry name" value="Galactose-bd-like_sf"/>
</dbReference>
<dbReference type="SUPFAM" id="SSF51445">
    <property type="entry name" value="(Trans)glycosidases"/>
    <property type="match status" value="1"/>
</dbReference>
<dbReference type="Proteomes" id="UP000585050">
    <property type="component" value="Unassembled WGS sequence"/>
</dbReference>
<dbReference type="PANTHER" id="PTHR12631:SF10">
    <property type="entry name" value="BETA-XYLOSIDASE-LIKE PROTEIN-RELATED"/>
    <property type="match status" value="1"/>
</dbReference>
<organism evidence="5 6">
    <name type="scientific">Flammeovirga agarivorans</name>
    <dbReference type="NCBI Taxonomy" id="2726742"/>
    <lineage>
        <taxon>Bacteria</taxon>
        <taxon>Pseudomonadati</taxon>
        <taxon>Bacteroidota</taxon>
        <taxon>Cytophagia</taxon>
        <taxon>Cytophagales</taxon>
        <taxon>Flammeovirgaceae</taxon>
        <taxon>Flammeovirga</taxon>
    </lineage>
</organism>
<gene>
    <name evidence="5" type="ORF">HGP29_11610</name>
</gene>
<accession>A0A7X8SKD6</accession>
<comment type="similarity">
    <text evidence="1">Belongs to the glycosyl hydrolase 39 family.</text>
</comment>
<protein>
    <recommendedName>
        <fullName evidence="4">Glycosyl hydrolases family 39 N-terminal catalytic domain-containing protein</fullName>
    </recommendedName>
</protein>
<dbReference type="Pfam" id="PF01229">
    <property type="entry name" value="Glyco_hydro_39"/>
    <property type="match status" value="1"/>
</dbReference>
<evidence type="ECO:0000256" key="2">
    <source>
        <dbReference type="ARBA" id="ARBA00022801"/>
    </source>
</evidence>
<comment type="caution">
    <text evidence="5">The sequence shown here is derived from an EMBL/GenBank/DDBJ whole genome shotgun (WGS) entry which is preliminary data.</text>
</comment>
<dbReference type="Gene3D" id="2.60.120.260">
    <property type="entry name" value="Galactose-binding domain-like"/>
    <property type="match status" value="1"/>
</dbReference>
<keyword evidence="6" id="KW-1185">Reference proteome</keyword>
<keyword evidence="2" id="KW-0378">Hydrolase</keyword>
<name>A0A7X8SKD6_9BACT</name>
<dbReference type="EMBL" id="JABAIL010000003">
    <property type="protein sequence ID" value="NLR91860.1"/>
    <property type="molecule type" value="Genomic_DNA"/>
</dbReference>
<dbReference type="GO" id="GO:0004553">
    <property type="term" value="F:hydrolase activity, hydrolyzing O-glycosyl compounds"/>
    <property type="evidence" value="ECO:0007669"/>
    <property type="project" value="TreeGrafter"/>
</dbReference>
<dbReference type="InterPro" id="IPR017853">
    <property type="entry name" value="GH"/>
</dbReference>
<dbReference type="SUPFAM" id="SSF49785">
    <property type="entry name" value="Galactose-binding domain-like"/>
    <property type="match status" value="1"/>
</dbReference>
<keyword evidence="3" id="KW-0326">Glycosidase</keyword>